<evidence type="ECO:0000313" key="2">
    <source>
        <dbReference type="EMBL" id="KUF82799.1"/>
    </source>
</evidence>
<gene>
    <name evidence="2" type="ORF">AM588_10000442</name>
</gene>
<feature type="region of interest" description="Disordered" evidence="1">
    <location>
        <begin position="173"/>
        <end position="198"/>
    </location>
</feature>
<dbReference type="PANTHER" id="PTHR48472">
    <property type="entry name" value="TC1-LIKE TRANSPOSASE DDE DOMAIN-CONTAINING PROTEIN"/>
    <property type="match status" value="1"/>
</dbReference>
<evidence type="ECO:0000256" key="1">
    <source>
        <dbReference type="SAM" id="MobiDB-lite"/>
    </source>
</evidence>
<dbReference type="InterPro" id="IPR009057">
    <property type="entry name" value="Homeodomain-like_sf"/>
</dbReference>
<sequence length="198" mass="23113">MLYDDATVLRIIRAARDELNWREIATTNGVKLRTAYSWVAAAHAAEDWENPPRLLRGGRRNTKIQDVHIDYLLGLLDDNCYLTLVEMVDALEARFGVRVTHQTVKRHVDARMYTMKQTHRDNNYRNLPHNKQLRQDYAIKLLSYKSQGKKIFYVDETNFNLWCSRRRGRSLKGKRAVDRNTASKGPISTLSPAYQMME</sequence>
<dbReference type="EMBL" id="LNFP01002667">
    <property type="protein sequence ID" value="KUF82799.1"/>
    <property type="molecule type" value="Genomic_DNA"/>
</dbReference>
<protein>
    <submittedName>
        <fullName evidence="2">Uncharacterized protein</fullName>
    </submittedName>
</protein>
<proteinExistence type="predicted"/>
<evidence type="ECO:0000313" key="3">
    <source>
        <dbReference type="Proteomes" id="UP000054636"/>
    </source>
</evidence>
<accession>A0A0W8CF94</accession>
<comment type="caution">
    <text evidence="2">The sequence shown here is derived from an EMBL/GenBank/DDBJ whole genome shotgun (WGS) entry which is preliminary data.</text>
</comment>
<reference evidence="2 3" key="1">
    <citation type="submission" date="2015-11" db="EMBL/GenBank/DDBJ databases">
        <title>Genomes and virulence difference between two physiological races of Phytophthora nicotianae.</title>
        <authorList>
            <person name="Liu H."/>
            <person name="Ma X."/>
            <person name="Yu H."/>
            <person name="Fang D."/>
            <person name="Li Y."/>
            <person name="Wang X."/>
            <person name="Wang W."/>
            <person name="Dong Y."/>
            <person name="Xiao B."/>
        </authorList>
    </citation>
    <scope>NUCLEOTIDE SEQUENCE [LARGE SCALE GENOMIC DNA]</scope>
    <source>
        <strain evidence="3">race 1</strain>
    </source>
</reference>
<name>A0A0W8CF94_PHYNI</name>
<feature type="compositionally biased region" description="Polar residues" evidence="1">
    <location>
        <begin position="180"/>
        <end position="192"/>
    </location>
</feature>
<dbReference type="SUPFAM" id="SSF46689">
    <property type="entry name" value="Homeodomain-like"/>
    <property type="match status" value="1"/>
</dbReference>
<dbReference type="Proteomes" id="UP000054636">
    <property type="component" value="Unassembled WGS sequence"/>
</dbReference>
<organism evidence="2 3">
    <name type="scientific">Phytophthora nicotianae</name>
    <name type="common">Potato buckeye rot agent</name>
    <name type="synonym">Phytophthora parasitica</name>
    <dbReference type="NCBI Taxonomy" id="4792"/>
    <lineage>
        <taxon>Eukaryota</taxon>
        <taxon>Sar</taxon>
        <taxon>Stramenopiles</taxon>
        <taxon>Oomycota</taxon>
        <taxon>Peronosporomycetes</taxon>
        <taxon>Peronosporales</taxon>
        <taxon>Peronosporaceae</taxon>
        <taxon>Phytophthora</taxon>
    </lineage>
</organism>
<dbReference type="AlphaFoldDB" id="A0A0W8CF94"/>
<dbReference type="PANTHER" id="PTHR48472:SF1">
    <property type="entry name" value="TC1-LIKE TRANSPOSASE DDE DOMAIN-CONTAINING PROTEIN"/>
    <property type="match status" value="1"/>
</dbReference>